<protein>
    <recommendedName>
        <fullName evidence="4">Transposase</fullName>
    </recommendedName>
</protein>
<reference evidence="2 3" key="1">
    <citation type="journal article" date="2019" name="Int. J. Syst. Evol. Microbiol.">
        <title>The Global Catalogue of Microorganisms (GCM) 10K type strain sequencing project: providing services to taxonomists for standard genome sequencing and annotation.</title>
        <authorList>
            <consortium name="The Broad Institute Genomics Platform"/>
            <consortium name="The Broad Institute Genome Sequencing Center for Infectious Disease"/>
            <person name="Wu L."/>
            <person name="Ma J."/>
        </authorList>
    </citation>
    <scope>NUCLEOTIDE SEQUENCE [LARGE SCALE GENOMIC DNA]</scope>
    <source>
        <strain evidence="2 3">JCM 6922</strain>
    </source>
</reference>
<gene>
    <name evidence="2" type="ORF">GCM10010421_10480</name>
</gene>
<comment type="caution">
    <text evidence="2">The sequence shown here is derived from an EMBL/GenBank/DDBJ whole genome shotgun (WGS) entry which is preliminary data.</text>
</comment>
<evidence type="ECO:0000313" key="3">
    <source>
        <dbReference type="Proteomes" id="UP001500460"/>
    </source>
</evidence>
<dbReference type="EMBL" id="BAAATK010000004">
    <property type="protein sequence ID" value="GAA2425589.1"/>
    <property type="molecule type" value="Genomic_DNA"/>
</dbReference>
<keyword evidence="3" id="KW-1185">Reference proteome</keyword>
<accession>A0ABN3JC70</accession>
<feature type="region of interest" description="Disordered" evidence="1">
    <location>
        <begin position="41"/>
        <end position="124"/>
    </location>
</feature>
<proteinExistence type="predicted"/>
<evidence type="ECO:0008006" key="4">
    <source>
        <dbReference type="Google" id="ProtNLM"/>
    </source>
</evidence>
<evidence type="ECO:0000256" key="1">
    <source>
        <dbReference type="SAM" id="MobiDB-lite"/>
    </source>
</evidence>
<organism evidence="2 3">
    <name type="scientific">Streptomyces glaucus</name>
    <dbReference type="NCBI Taxonomy" id="284029"/>
    <lineage>
        <taxon>Bacteria</taxon>
        <taxon>Bacillati</taxon>
        <taxon>Actinomycetota</taxon>
        <taxon>Actinomycetes</taxon>
        <taxon>Kitasatosporales</taxon>
        <taxon>Streptomycetaceae</taxon>
        <taxon>Streptomyces</taxon>
    </lineage>
</organism>
<evidence type="ECO:0000313" key="2">
    <source>
        <dbReference type="EMBL" id="GAA2425589.1"/>
    </source>
</evidence>
<sequence>MRISHEAIYQSLHVESRGRLKHELVACPRTGRTLRVPRARARNKPGGHVTKNVMISQQPAEAADRAVPGHREKDLTHRAEPAGDRHARTANNPLHHACSPATHREPPQPSHRPRTAPHRAATVP</sequence>
<dbReference type="Proteomes" id="UP001500460">
    <property type="component" value="Unassembled WGS sequence"/>
</dbReference>
<feature type="compositionally biased region" description="Basic and acidic residues" evidence="1">
    <location>
        <begin position="62"/>
        <end position="87"/>
    </location>
</feature>
<name>A0ABN3JC70_9ACTN</name>